<dbReference type="VEuPathDB" id="VectorBase:LDEU008231"/>
<dbReference type="Proteomes" id="UP000288716">
    <property type="component" value="Unassembled WGS sequence"/>
</dbReference>
<evidence type="ECO:0000313" key="6">
    <source>
        <dbReference type="EMBL" id="RWS23808.1"/>
    </source>
</evidence>
<dbReference type="GO" id="GO:0019695">
    <property type="term" value="P:choline metabolic process"/>
    <property type="evidence" value="ECO:0007669"/>
    <property type="project" value="TreeGrafter"/>
</dbReference>
<keyword evidence="7" id="KW-1185">Reference proteome</keyword>
<sequence length="149" mass="17234">LLKQIMDVVGAVTLLCPVVLFGEQFGAFEPRRKAYFYHFTYRSKKNNVWPDWFGVGHSSELFYVFGKPLKYREQFDDIDRALSNDVIRIWTTFAKTGVPPLPSNVIGKQWPLYNQSHPNHVIINPLKASIKHDAPKDGICNKWRLSVEL</sequence>
<keyword evidence="3" id="KW-0378">Hydrolase</keyword>
<dbReference type="Gene3D" id="3.40.50.1820">
    <property type="entry name" value="alpha/beta hydrolase"/>
    <property type="match status" value="1"/>
</dbReference>
<evidence type="ECO:0000313" key="7">
    <source>
        <dbReference type="Proteomes" id="UP000288716"/>
    </source>
</evidence>
<evidence type="ECO:0000256" key="2">
    <source>
        <dbReference type="ARBA" id="ARBA00022487"/>
    </source>
</evidence>
<dbReference type="STRING" id="299467.A0A443S8C0"/>
<accession>A0A443S8C0</accession>
<comment type="similarity">
    <text evidence="1">Belongs to the type-B carboxylesterase/lipase family.</text>
</comment>
<evidence type="ECO:0000256" key="3">
    <source>
        <dbReference type="ARBA" id="ARBA00022801"/>
    </source>
</evidence>
<name>A0A443S8C0_9ACAR</name>
<feature type="domain" description="Carboxylesterase type B" evidence="5">
    <location>
        <begin position="3"/>
        <end position="131"/>
    </location>
</feature>
<feature type="non-terminal residue" evidence="6">
    <location>
        <position position="1"/>
    </location>
</feature>
<dbReference type="PANTHER" id="PTHR43918:SF4">
    <property type="entry name" value="CARBOXYLIC ESTER HYDROLASE"/>
    <property type="match status" value="1"/>
</dbReference>
<dbReference type="GO" id="GO:0006581">
    <property type="term" value="P:acetylcholine catabolic process"/>
    <property type="evidence" value="ECO:0007669"/>
    <property type="project" value="TreeGrafter"/>
</dbReference>
<dbReference type="PANTHER" id="PTHR43918">
    <property type="entry name" value="ACETYLCHOLINESTERASE"/>
    <property type="match status" value="1"/>
</dbReference>
<dbReference type="SUPFAM" id="SSF53474">
    <property type="entry name" value="alpha/beta-Hydrolases"/>
    <property type="match status" value="1"/>
</dbReference>
<dbReference type="GO" id="GO:0005886">
    <property type="term" value="C:plasma membrane"/>
    <property type="evidence" value="ECO:0007669"/>
    <property type="project" value="TreeGrafter"/>
</dbReference>
<gene>
    <name evidence="6" type="ORF">B4U80_13315</name>
</gene>
<evidence type="ECO:0000259" key="5">
    <source>
        <dbReference type="Pfam" id="PF00135"/>
    </source>
</evidence>
<dbReference type="InterPro" id="IPR002018">
    <property type="entry name" value="CarbesteraseB"/>
</dbReference>
<dbReference type="GO" id="GO:0005615">
    <property type="term" value="C:extracellular space"/>
    <property type="evidence" value="ECO:0007669"/>
    <property type="project" value="TreeGrafter"/>
</dbReference>
<keyword evidence="2" id="KW-0719">Serine esterase</keyword>
<proteinExistence type="inferred from homology"/>
<dbReference type="GO" id="GO:0003990">
    <property type="term" value="F:acetylcholinesterase activity"/>
    <property type="evidence" value="ECO:0007669"/>
    <property type="project" value="TreeGrafter"/>
</dbReference>
<dbReference type="Pfam" id="PF00135">
    <property type="entry name" value="COesterase"/>
    <property type="match status" value="1"/>
</dbReference>
<evidence type="ECO:0000256" key="4">
    <source>
        <dbReference type="ARBA" id="ARBA00023180"/>
    </source>
</evidence>
<comment type="caution">
    <text evidence="6">The sequence shown here is derived from an EMBL/GenBank/DDBJ whole genome shotgun (WGS) entry which is preliminary data.</text>
</comment>
<evidence type="ECO:0000256" key="1">
    <source>
        <dbReference type="ARBA" id="ARBA00005964"/>
    </source>
</evidence>
<organism evidence="6 7">
    <name type="scientific">Leptotrombidium deliense</name>
    <dbReference type="NCBI Taxonomy" id="299467"/>
    <lineage>
        <taxon>Eukaryota</taxon>
        <taxon>Metazoa</taxon>
        <taxon>Ecdysozoa</taxon>
        <taxon>Arthropoda</taxon>
        <taxon>Chelicerata</taxon>
        <taxon>Arachnida</taxon>
        <taxon>Acari</taxon>
        <taxon>Acariformes</taxon>
        <taxon>Trombidiformes</taxon>
        <taxon>Prostigmata</taxon>
        <taxon>Anystina</taxon>
        <taxon>Parasitengona</taxon>
        <taxon>Trombiculoidea</taxon>
        <taxon>Trombiculidae</taxon>
        <taxon>Leptotrombidium</taxon>
    </lineage>
</organism>
<protein>
    <submittedName>
        <fullName evidence="6">Acetylcholinesterase-like protein</fullName>
    </submittedName>
</protein>
<dbReference type="EMBL" id="NCKV01005845">
    <property type="protein sequence ID" value="RWS23808.1"/>
    <property type="molecule type" value="Genomic_DNA"/>
</dbReference>
<reference evidence="6 7" key="1">
    <citation type="journal article" date="2018" name="Gigascience">
        <title>Genomes of trombidid mites reveal novel predicted allergens and laterally-transferred genes associated with secondary metabolism.</title>
        <authorList>
            <person name="Dong X."/>
            <person name="Chaisiri K."/>
            <person name="Xia D."/>
            <person name="Armstrong S.D."/>
            <person name="Fang Y."/>
            <person name="Donnelly M.J."/>
            <person name="Kadowaki T."/>
            <person name="McGarry J.W."/>
            <person name="Darby A.C."/>
            <person name="Makepeace B.L."/>
        </authorList>
    </citation>
    <scope>NUCLEOTIDE SEQUENCE [LARGE SCALE GENOMIC DNA]</scope>
    <source>
        <strain evidence="6">UoL-UT</strain>
    </source>
</reference>
<dbReference type="AlphaFoldDB" id="A0A443S8C0"/>
<dbReference type="InterPro" id="IPR050654">
    <property type="entry name" value="AChE-related_enzymes"/>
</dbReference>
<dbReference type="InterPro" id="IPR029058">
    <property type="entry name" value="AB_hydrolase_fold"/>
</dbReference>
<keyword evidence="4" id="KW-0325">Glycoprotein</keyword>
<dbReference type="OrthoDB" id="6515014at2759"/>